<organism evidence="1 2">
    <name type="scientific">Patiriisocius marinus</name>
    <dbReference type="NCBI Taxonomy" id="1397112"/>
    <lineage>
        <taxon>Bacteria</taxon>
        <taxon>Pseudomonadati</taxon>
        <taxon>Bacteroidota</taxon>
        <taxon>Flavobacteriia</taxon>
        <taxon>Flavobacteriales</taxon>
        <taxon>Flavobacteriaceae</taxon>
        <taxon>Patiriisocius</taxon>
    </lineage>
</organism>
<proteinExistence type="predicted"/>
<dbReference type="OrthoDB" id="1433719at2"/>
<evidence type="ECO:0000313" key="1">
    <source>
        <dbReference type="EMBL" id="GER59691.1"/>
    </source>
</evidence>
<dbReference type="Proteomes" id="UP000326509">
    <property type="component" value="Unassembled WGS sequence"/>
</dbReference>
<gene>
    <name evidence="1" type="ORF">ULMA_17990</name>
</gene>
<protein>
    <submittedName>
        <fullName evidence="1">Uncharacterized protein</fullName>
    </submittedName>
</protein>
<evidence type="ECO:0000313" key="2">
    <source>
        <dbReference type="Proteomes" id="UP000326509"/>
    </source>
</evidence>
<keyword evidence="2" id="KW-1185">Reference proteome</keyword>
<reference evidence="1 2" key="1">
    <citation type="submission" date="2019-08" db="EMBL/GenBank/DDBJ databases">
        <title>Draft genome sequence of Ulvibacter marinus type strain NBRC 109484.</title>
        <authorList>
            <person name="Kawano K."/>
            <person name="Ushijima N."/>
            <person name="Kihara M."/>
            <person name="Itoh H."/>
        </authorList>
    </citation>
    <scope>NUCLEOTIDE SEQUENCE [LARGE SCALE GENOMIC DNA]</scope>
    <source>
        <strain evidence="1 2">NBRC 109484</strain>
    </source>
</reference>
<dbReference type="EMBL" id="BKCG01000004">
    <property type="protein sequence ID" value="GER59691.1"/>
    <property type="molecule type" value="Genomic_DNA"/>
</dbReference>
<name>A0A5J4J1N4_9FLAO</name>
<dbReference type="RefSeq" id="WP_151674147.1">
    <property type="nucleotide sequence ID" value="NZ_BKCG01000004.1"/>
</dbReference>
<sequence>MKNEFELSPDFDKQKHEVIRFSSNYLDLIGLNDNFDYTYGNHLHTDSGKVVPEIITNQINIGRK</sequence>
<comment type="caution">
    <text evidence="1">The sequence shown here is derived from an EMBL/GenBank/DDBJ whole genome shotgun (WGS) entry which is preliminary data.</text>
</comment>
<accession>A0A5J4J1N4</accession>
<dbReference type="AlphaFoldDB" id="A0A5J4J1N4"/>